<dbReference type="EMBL" id="VSRR010024393">
    <property type="protein sequence ID" value="MPC66171.1"/>
    <property type="molecule type" value="Genomic_DNA"/>
</dbReference>
<organism evidence="1 2">
    <name type="scientific">Portunus trituberculatus</name>
    <name type="common">Swimming crab</name>
    <name type="synonym">Neptunus trituberculatus</name>
    <dbReference type="NCBI Taxonomy" id="210409"/>
    <lineage>
        <taxon>Eukaryota</taxon>
        <taxon>Metazoa</taxon>
        <taxon>Ecdysozoa</taxon>
        <taxon>Arthropoda</taxon>
        <taxon>Crustacea</taxon>
        <taxon>Multicrustacea</taxon>
        <taxon>Malacostraca</taxon>
        <taxon>Eumalacostraca</taxon>
        <taxon>Eucarida</taxon>
        <taxon>Decapoda</taxon>
        <taxon>Pleocyemata</taxon>
        <taxon>Brachyura</taxon>
        <taxon>Eubrachyura</taxon>
        <taxon>Portunoidea</taxon>
        <taxon>Portunidae</taxon>
        <taxon>Portuninae</taxon>
        <taxon>Portunus</taxon>
    </lineage>
</organism>
<dbReference type="AlphaFoldDB" id="A0A5B7H0U3"/>
<proteinExistence type="predicted"/>
<sequence length="103" mass="11491">MYLDTIERWIKKVLNMYRVDTTKYAAGSICPAATLNAKAMAVLMTHIMAKAGWSRLSTFAKHYGKIITQSNDQFQEAVLVSHSKSVGVVMYSVSHVNAPLQQK</sequence>
<name>A0A5B7H0U3_PORTR</name>
<comment type="caution">
    <text evidence="1">The sequence shown here is derived from an EMBL/GenBank/DDBJ whole genome shotgun (WGS) entry which is preliminary data.</text>
</comment>
<accession>A0A5B7H0U3</accession>
<dbReference type="OrthoDB" id="6361724at2759"/>
<dbReference type="Proteomes" id="UP000324222">
    <property type="component" value="Unassembled WGS sequence"/>
</dbReference>
<evidence type="ECO:0000313" key="1">
    <source>
        <dbReference type="EMBL" id="MPC66171.1"/>
    </source>
</evidence>
<evidence type="ECO:0000313" key="2">
    <source>
        <dbReference type="Proteomes" id="UP000324222"/>
    </source>
</evidence>
<keyword evidence="2" id="KW-1185">Reference proteome</keyword>
<gene>
    <name evidence="1" type="ORF">E2C01_060317</name>
</gene>
<protein>
    <submittedName>
        <fullName evidence="1">Uncharacterized protein</fullName>
    </submittedName>
</protein>
<reference evidence="1 2" key="1">
    <citation type="submission" date="2019-05" db="EMBL/GenBank/DDBJ databases">
        <title>Another draft genome of Portunus trituberculatus and its Hox gene families provides insights of decapod evolution.</title>
        <authorList>
            <person name="Jeong J.-H."/>
            <person name="Song I."/>
            <person name="Kim S."/>
            <person name="Choi T."/>
            <person name="Kim D."/>
            <person name="Ryu S."/>
            <person name="Kim W."/>
        </authorList>
    </citation>
    <scope>NUCLEOTIDE SEQUENCE [LARGE SCALE GENOMIC DNA]</scope>
    <source>
        <tissue evidence="1">Muscle</tissue>
    </source>
</reference>